<accession>A0A168DAY2</accession>
<organism evidence="3 4">
    <name type="scientific">Cordyceps fumosorosea (strain ARSEF 2679)</name>
    <name type="common">Isaria fumosorosea</name>
    <dbReference type="NCBI Taxonomy" id="1081104"/>
    <lineage>
        <taxon>Eukaryota</taxon>
        <taxon>Fungi</taxon>
        <taxon>Dikarya</taxon>
        <taxon>Ascomycota</taxon>
        <taxon>Pezizomycotina</taxon>
        <taxon>Sordariomycetes</taxon>
        <taxon>Hypocreomycetidae</taxon>
        <taxon>Hypocreales</taxon>
        <taxon>Cordycipitaceae</taxon>
        <taxon>Cordyceps</taxon>
    </lineage>
</organism>
<dbReference type="STRING" id="1081104.A0A168DAY2"/>
<evidence type="ECO:0000313" key="3">
    <source>
        <dbReference type="EMBL" id="OAA72377.1"/>
    </source>
</evidence>
<dbReference type="EMBL" id="AZHB01000002">
    <property type="protein sequence ID" value="OAA72377.1"/>
    <property type="molecule type" value="Genomic_DNA"/>
</dbReference>
<dbReference type="InterPro" id="IPR051702">
    <property type="entry name" value="SH3_domain_YSC84-like"/>
</dbReference>
<dbReference type="CDD" id="cd11524">
    <property type="entry name" value="SYLF"/>
    <property type="match status" value="1"/>
</dbReference>
<keyword evidence="4" id="KW-1185">Reference proteome</keyword>
<feature type="compositionally biased region" description="Low complexity" evidence="1">
    <location>
        <begin position="395"/>
        <end position="430"/>
    </location>
</feature>
<feature type="domain" description="Ysc84 actin-binding" evidence="2">
    <location>
        <begin position="148"/>
        <end position="278"/>
    </location>
</feature>
<feature type="compositionally biased region" description="Low complexity" evidence="1">
    <location>
        <begin position="352"/>
        <end position="362"/>
    </location>
</feature>
<comment type="caution">
    <text evidence="3">The sequence shown here is derived from an EMBL/GenBank/DDBJ whole genome shotgun (WGS) entry which is preliminary data.</text>
</comment>
<evidence type="ECO:0000256" key="1">
    <source>
        <dbReference type="SAM" id="MobiDB-lite"/>
    </source>
</evidence>
<protein>
    <submittedName>
        <fullName evidence="3">DUF500 domain protein</fullName>
    </submittedName>
</protein>
<dbReference type="PANTHER" id="PTHR15629">
    <property type="entry name" value="SH3YL1 PROTEIN"/>
    <property type="match status" value="1"/>
</dbReference>
<reference evidence="3 4" key="1">
    <citation type="journal article" date="2016" name="Genome Biol. Evol.">
        <title>Divergent and convergent evolution of fungal pathogenicity.</title>
        <authorList>
            <person name="Shang Y."/>
            <person name="Xiao G."/>
            <person name="Zheng P."/>
            <person name="Cen K."/>
            <person name="Zhan S."/>
            <person name="Wang C."/>
        </authorList>
    </citation>
    <scope>NUCLEOTIDE SEQUENCE [LARGE SCALE GENOMIC DNA]</scope>
    <source>
        <strain evidence="3 4">ARSEF 2679</strain>
    </source>
</reference>
<dbReference type="InterPro" id="IPR007461">
    <property type="entry name" value="Ysc84_actin-binding"/>
</dbReference>
<proteinExistence type="predicted"/>
<feature type="compositionally biased region" description="Polar residues" evidence="1">
    <location>
        <begin position="385"/>
        <end position="394"/>
    </location>
</feature>
<dbReference type="PANTHER" id="PTHR15629:SF8">
    <property type="entry name" value="DUF500 DOMAIN PROTEIN (AFU_ORTHOLOGUE AFUA_5G07310)"/>
    <property type="match status" value="1"/>
</dbReference>
<dbReference type="Proteomes" id="UP000076744">
    <property type="component" value="Unassembled WGS sequence"/>
</dbReference>
<dbReference type="RefSeq" id="XP_018707823.1">
    <property type="nucleotide sequence ID" value="XM_018845057.1"/>
</dbReference>
<evidence type="ECO:0000259" key="2">
    <source>
        <dbReference type="Pfam" id="PF04366"/>
    </source>
</evidence>
<dbReference type="Pfam" id="PF04366">
    <property type="entry name" value="Ysc84"/>
    <property type="match status" value="1"/>
</dbReference>
<dbReference type="GeneID" id="30017742"/>
<feature type="compositionally biased region" description="Basic and acidic residues" evidence="1">
    <location>
        <begin position="434"/>
        <end position="456"/>
    </location>
</feature>
<name>A0A168DAY2_CORFA</name>
<sequence>MQKITSYLPSWDTTKKGSKKGFDKAFKVVDKLGAPINRLSNRIGSEAFWPTTLDKESDKAARILKSFCKDGFYTEEEPSPGVPDSAGPKQKQRVLKKIPQSVIQNAVGLAIFTTMRTGLWISGAGGSGVLVARQPDGSWSPPSGILLHTAGLGFLVGVDIYDCVLVINTRAALAAFTKIRATLGGEVSAVAGPVGVGGVLENDGHWSKQAGRPVFTYLKSRGFYAGVQVDGTVVIERTDENARFYNETAIAAADILAGKVRHVPGRETRRLMEALKAAEGSADVDEKVLEELGAEPAPGDVDVVSPTATFGFPGEDDPDPYGVAALEREGLGIVEAGSHARVSSDQFEFRPRSGSSFRPRASTAGSPPTYRASFGDAPARKPRWSSGSAWTTTSDAATQTDGEDTTTTTATTTTTTTTPATSPETSSPGPRVLTRHDAAEAVREGDLSPPRYDGRADSPYSAIAEGELDEMSIYGAEDGEFLDAQEAATKPVVLPKGPPPALPPRHVVVEAKPKTVEADFEDLDLDVVKK</sequence>
<evidence type="ECO:0000313" key="4">
    <source>
        <dbReference type="Proteomes" id="UP000076744"/>
    </source>
</evidence>
<gene>
    <name evidence="3" type="ORF">ISF_01450</name>
</gene>
<dbReference type="GO" id="GO:0035091">
    <property type="term" value="F:phosphatidylinositol binding"/>
    <property type="evidence" value="ECO:0007669"/>
    <property type="project" value="TreeGrafter"/>
</dbReference>
<feature type="region of interest" description="Disordered" evidence="1">
    <location>
        <begin position="341"/>
        <end position="458"/>
    </location>
</feature>
<dbReference type="OrthoDB" id="4868233at2759"/>
<dbReference type="AlphaFoldDB" id="A0A168DAY2"/>